<protein>
    <submittedName>
        <fullName evidence="2">Uncharacterized protein</fullName>
    </submittedName>
</protein>
<feature type="transmembrane region" description="Helical" evidence="1">
    <location>
        <begin position="77"/>
        <end position="95"/>
    </location>
</feature>
<reference evidence="2" key="1">
    <citation type="submission" date="2018-10" db="EMBL/GenBank/DDBJ databases">
        <title>Hidden diversity of soil giant viruses.</title>
        <authorList>
            <person name="Schulz F."/>
            <person name="Alteio L."/>
            <person name="Goudeau D."/>
            <person name="Ryan E.M."/>
            <person name="Malmstrom R.R."/>
            <person name="Blanchard J."/>
            <person name="Woyke T."/>
        </authorList>
    </citation>
    <scope>NUCLEOTIDE SEQUENCE</scope>
    <source>
        <strain evidence="2">SMV1</strain>
    </source>
</reference>
<feature type="transmembrane region" description="Helical" evidence="1">
    <location>
        <begin position="36"/>
        <end position="57"/>
    </location>
</feature>
<feature type="transmembrane region" description="Helical" evidence="1">
    <location>
        <begin position="6"/>
        <end position="24"/>
    </location>
</feature>
<organism evidence="2">
    <name type="scientific">Solumvirus sp</name>
    <dbReference type="NCBI Taxonomy" id="2487773"/>
    <lineage>
        <taxon>Viruses</taxon>
        <taxon>Pithoviruses</taxon>
    </lineage>
</organism>
<accession>A0A3G5AGH9</accession>
<keyword evidence="1" id="KW-0812">Transmembrane</keyword>
<proteinExistence type="predicted"/>
<keyword evidence="1" id="KW-0472">Membrane</keyword>
<evidence type="ECO:0000256" key="1">
    <source>
        <dbReference type="SAM" id="Phobius"/>
    </source>
</evidence>
<gene>
    <name evidence="2" type="ORF">Solumvirus2_45</name>
</gene>
<dbReference type="EMBL" id="MK072499">
    <property type="protein sequence ID" value="AYV86238.1"/>
    <property type="molecule type" value="Genomic_DNA"/>
</dbReference>
<name>A0A3G5AGH9_9VIRU</name>
<evidence type="ECO:0000313" key="2">
    <source>
        <dbReference type="EMBL" id="AYV86238.1"/>
    </source>
</evidence>
<sequence>MNNVLIVVILIIFLVLITYAVSAYSKMPGVKSQTNYIKTFLIVLIATLVLSFIIYAVINLILSPLLKINTITFPQSILIFIIIVTILLALSAIFYPSRVGIIA</sequence>
<keyword evidence="1" id="KW-1133">Transmembrane helix</keyword>